<evidence type="ECO:0000313" key="5">
    <source>
        <dbReference type="Proteomes" id="UP001291309"/>
    </source>
</evidence>
<dbReference type="PANTHER" id="PTHR43639">
    <property type="entry name" value="OXIDOREDUCTASE, SHORT-CHAIN DEHYDROGENASE/REDUCTASE FAMILY (AFU_ORTHOLOGUE AFUA_5G02870)"/>
    <property type="match status" value="1"/>
</dbReference>
<dbReference type="Gene3D" id="3.40.50.720">
    <property type="entry name" value="NAD(P)-binding Rossmann-like Domain"/>
    <property type="match status" value="1"/>
</dbReference>
<comment type="caution">
    <text evidence="4">The sequence shown here is derived from an EMBL/GenBank/DDBJ whole genome shotgun (WGS) entry which is preliminary data.</text>
</comment>
<dbReference type="SUPFAM" id="SSF51735">
    <property type="entry name" value="NAD(P)-binding Rossmann-fold domains"/>
    <property type="match status" value="1"/>
</dbReference>
<evidence type="ECO:0000313" key="4">
    <source>
        <dbReference type="EMBL" id="MDY7225567.1"/>
    </source>
</evidence>
<dbReference type="InterPro" id="IPR002347">
    <property type="entry name" value="SDR_fam"/>
</dbReference>
<feature type="domain" description="Ketoreductase" evidence="3">
    <location>
        <begin position="11"/>
        <end position="190"/>
    </location>
</feature>
<accession>A0ABU5GYF0</accession>
<evidence type="ECO:0000256" key="1">
    <source>
        <dbReference type="ARBA" id="ARBA00006484"/>
    </source>
</evidence>
<keyword evidence="5" id="KW-1185">Reference proteome</keyword>
<evidence type="ECO:0000256" key="2">
    <source>
        <dbReference type="ARBA" id="ARBA00023002"/>
    </source>
</evidence>
<name>A0ABU5GYF0_9BACT</name>
<dbReference type="PRINTS" id="PR00081">
    <property type="entry name" value="GDHRDH"/>
</dbReference>
<organism evidence="4 5">
    <name type="scientific">Hyalangium rubrum</name>
    <dbReference type="NCBI Taxonomy" id="3103134"/>
    <lineage>
        <taxon>Bacteria</taxon>
        <taxon>Pseudomonadati</taxon>
        <taxon>Myxococcota</taxon>
        <taxon>Myxococcia</taxon>
        <taxon>Myxococcales</taxon>
        <taxon>Cystobacterineae</taxon>
        <taxon>Archangiaceae</taxon>
        <taxon>Hyalangium</taxon>
    </lineage>
</organism>
<dbReference type="PROSITE" id="PS00061">
    <property type="entry name" value="ADH_SHORT"/>
    <property type="match status" value="1"/>
</dbReference>
<reference evidence="4 5" key="1">
    <citation type="submission" date="2023-12" db="EMBL/GenBank/DDBJ databases">
        <title>the genome sequence of Hyalangium sp. s54d21.</title>
        <authorList>
            <person name="Zhang X."/>
        </authorList>
    </citation>
    <scope>NUCLEOTIDE SEQUENCE [LARGE SCALE GENOMIC DNA]</scope>
    <source>
        <strain evidence="5">s54d21</strain>
    </source>
</reference>
<dbReference type="Proteomes" id="UP001291309">
    <property type="component" value="Unassembled WGS sequence"/>
</dbReference>
<dbReference type="InterPro" id="IPR020904">
    <property type="entry name" value="Sc_DH/Rdtase_CS"/>
</dbReference>
<dbReference type="PRINTS" id="PR00080">
    <property type="entry name" value="SDRFAMILY"/>
</dbReference>
<dbReference type="SMART" id="SM00822">
    <property type="entry name" value="PKS_KR"/>
    <property type="match status" value="1"/>
</dbReference>
<protein>
    <submittedName>
        <fullName evidence="4">SDR family oxidoreductase</fullName>
    </submittedName>
</protein>
<comment type="similarity">
    <text evidence="1">Belongs to the short-chain dehydrogenases/reductases (SDR) family.</text>
</comment>
<sequence>MNPEAPSHSGTVALVTGGSRGIGAAIVRRLAKDGAAVAFTYSSSPEKAEEVVREVQAAGGKALAIRADSADAKAVQAAVDETVRKFGRLDVLANNAGILRLGTVDEYSLEDFDRMVAVNVRAVFVAAQAAARHMTRGGRIITIGSISAVRAAFPGSSVYSMTKSAVAGMVRGLAIDLAPRGITVNNVQPGPTATDMNPEDAPYLEAVKGMMPVRRLGGAEEIAGMVAYLASPEAAFVTGSSLTIDGGYIA</sequence>
<keyword evidence="2" id="KW-0560">Oxidoreductase</keyword>
<gene>
    <name evidence="4" type="ORF">SYV04_04200</name>
</gene>
<dbReference type="InterPro" id="IPR057326">
    <property type="entry name" value="KR_dom"/>
</dbReference>
<dbReference type="Pfam" id="PF13561">
    <property type="entry name" value="adh_short_C2"/>
    <property type="match status" value="1"/>
</dbReference>
<evidence type="ECO:0000259" key="3">
    <source>
        <dbReference type="SMART" id="SM00822"/>
    </source>
</evidence>
<dbReference type="PANTHER" id="PTHR43639:SF1">
    <property type="entry name" value="SHORT-CHAIN DEHYDROGENASE_REDUCTASE FAMILY PROTEIN"/>
    <property type="match status" value="1"/>
</dbReference>
<proteinExistence type="inferred from homology"/>
<dbReference type="RefSeq" id="WP_321544274.1">
    <property type="nucleotide sequence ID" value="NZ_JAXIVS010000001.1"/>
</dbReference>
<dbReference type="EMBL" id="JAXIVS010000001">
    <property type="protein sequence ID" value="MDY7225567.1"/>
    <property type="molecule type" value="Genomic_DNA"/>
</dbReference>
<dbReference type="InterPro" id="IPR036291">
    <property type="entry name" value="NAD(P)-bd_dom_sf"/>
</dbReference>